<evidence type="ECO:0000313" key="2">
    <source>
        <dbReference type="EMBL" id="BAR45749.1"/>
    </source>
</evidence>
<keyword evidence="1" id="KW-1133">Transmembrane helix</keyword>
<name>A0A0E4B862_9TELE</name>
<dbReference type="EMBL" id="AP004198">
    <property type="protein sequence ID" value="BAR45749.1"/>
    <property type="molecule type" value="Genomic_DNA"/>
</dbReference>
<sequence length="54" mass="6448">MPQLNLGPWLSFLLLSWWMFLSLLPTKLARYLYFGPGNPHDKGHPTAAWFWPWF</sequence>
<geneLocation type="mitochondrion" evidence="2"/>
<organism evidence="2">
    <name type="scientific">Ipnops sp. auip01</name>
    <dbReference type="NCBI Taxonomy" id="172120"/>
    <lineage>
        <taxon>Eukaryota</taxon>
        <taxon>Metazoa</taxon>
        <taxon>Chordata</taxon>
        <taxon>Craniata</taxon>
        <taxon>Vertebrata</taxon>
        <taxon>Euteleostomi</taxon>
        <taxon>Actinopterygii</taxon>
        <taxon>Neopterygii</taxon>
        <taxon>Teleostei</taxon>
        <taxon>Neoteleostei</taxon>
        <taxon>Aulopa</taxon>
        <taxon>Aulopiformes</taxon>
        <taxon>Alepisauroidei</taxon>
        <taxon>Ipnopidae</taxon>
        <taxon>Ipnops</taxon>
    </lineage>
</organism>
<reference evidence="2" key="1">
    <citation type="submission" date="2001-09" db="EMBL/GenBank/DDBJ databases">
        <title>Molecular Phylogeny and Evolution of Aulopiformes.</title>
        <authorList>
            <person name="Kawaguchi A."/>
            <person name="Miya M."/>
            <person name="Nishida M."/>
        </authorList>
    </citation>
    <scope>NUCLEOTIDE SEQUENCE</scope>
    <source>
        <strain evidence="2">Auip01</strain>
    </source>
</reference>
<keyword evidence="2" id="KW-0496">Mitochondrion</keyword>
<gene>
    <name evidence="2" type="primary">ATPase8</name>
</gene>
<keyword evidence="1" id="KW-0812">Transmembrane</keyword>
<protein>
    <submittedName>
        <fullName evidence="2">Adenosine triphosphatase subunit 8</fullName>
    </submittedName>
</protein>
<evidence type="ECO:0000256" key="1">
    <source>
        <dbReference type="SAM" id="Phobius"/>
    </source>
</evidence>
<proteinExistence type="predicted"/>
<accession>A0A0E4B862</accession>
<feature type="transmembrane region" description="Helical" evidence="1">
    <location>
        <begin position="6"/>
        <end position="24"/>
    </location>
</feature>
<dbReference type="AlphaFoldDB" id="A0A0E4B862"/>
<keyword evidence="1" id="KW-0472">Membrane</keyword>